<proteinExistence type="inferred from homology"/>
<dbReference type="InterPro" id="IPR052337">
    <property type="entry name" value="SAT4-like"/>
</dbReference>
<protein>
    <recommendedName>
        <fullName evidence="7">Rhodopsin domain-containing protein</fullName>
    </recommendedName>
</protein>
<evidence type="ECO:0000313" key="9">
    <source>
        <dbReference type="Proteomes" id="UP000244855"/>
    </source>
</evidence>
<evidence type="ECO:0000256" key="6">
    <source>
        <dbReference type="SAM" id="Phobius"/>
    </source>
</evidence>
<evidence type="ECO:0000256" key="2">
    <source>
        <dbReference type="ARBA" id="ARBA00022692"/>
    </source>
</evidence>
<sequence>MAYDNPKGLIAAAVIGQALVYLFVALRFQTRYRHGRKFFYQWGTFLNGVVVTGLVKISVSFFYMQIFAVKYRHIVLPWLFLMIAWTVGFTILMLTFCGDHGVWPSIPLAKEKAQCLDGTKVGYAIVIGHAISDFFTVLLPLPMVVALRLPWKRKFAVMAIFAVGLLSVGGSVAKAYIYITSVLKKSSRDYATSITSISVWGLVESQVGIIAACIMTLRPLMKDASNSRIFSNMINSTRTLFGSRSGTTYASSSKTGFTKFSSDHPDGLRGGDANSQKDEETYVLQGYKTAPIPPGAIHVQKDVDVSNYSS</sequence>
<evidence type="ECO:0000256" key="5">
    <source>
        <dbReference type="ARBA" id="ARBA00038359"/>
    </source>
</evidence>
<name>A0A2V1DH23_9PLEO</name>
<evidence type="ECO:0000256" key="4">
    <source>
        <dbReference type="ARBA" id="ARBA00023136"/>
    </source>
</evidence>
<keyword evidence="3 6" id="KW-1133">Transmembrane helix</keyword>
<feature type="transmembrane region" description="Helical" evidence="6">
    <location>
        <begin position="40"/>
        <end position="63"/>
    </location>
</feature>
<dbReference type="InterPro" id="IPR049326">
    <property type="entry name" value="Rhodopsin_dom_fungi"/>
</dbReference>
<evidence type="ECO:0000256" key="1">
    <source>
        <dbReference type="ARBA" id="ARBA00004141"/>
    </source>
</evidence>
<keyword evidence="2 6" id="KW-0812">Transmembrane</keyword>
<reference evidence="8 9" key="1">
    <citation type="journal article" date="2018" name="Sci. Rep.">
        <title>Comparative genomics provides insights into the lifestyle and reveals functional heterogeneity of dark septate endophytic fungi.</title>
        <authorList>
            <person name="Knapp D.G."/>
            <person name="Nemeth J.B."/>
            <person name="Barry K."/>
            <person name="Hainaut M."/>
            <person name="Henrissat B."/>
            <person name="Johnson J."/>
            <person name="Kuo A."/>
            <person name="Lim J.H.P."/>
            <person name="Lipzen A."/>
            <person name="Nolan M."/>
            <person name="Ohm R.A."/>
            <person name="Tamas L."/>
            <person name="Grigoriev I.V."/>
            <person name="Spatafora J.W."/>
            <person name="Nagy L.G."/>
            <person name="Kovacs G.M."/>
        </authorList>
    </citation>
    <scope>NUCLEOTIDE SEQUENCE [LARGE SCALE GENOMIC DNA]</scope>
    <source>
        <strain evidence="8 9">DSE2036</strain>
    </source>
</reference>
<dbReference type="AlphaFoldDB" id="A0A2V1DH23"/>
<keyword evidence="4 6" id="KW-0472">Membrane</keyword>
<feature type="transmembrane region" description="Helical" evidence="6">
    <location>
        <begin position="75"/>
        <end position="96"/>
    </location>
</feature>
<feature type="transmembrane region" description="Helical" evidence="6">
    <location>
        <begin position="197"/>
        <end position="217"/>
    </location>
</feature>
<feature type="transmembrane region" description="Helical" evidence="6">
    <location>
        <begin position="9"/>
        <end position="28"/>
    </location>
</feature>
<dbReference type="EMBL" id="KZ805437">
    <property type="protein sequence ID" value="PVH97400.1"/>
    <property type="molecule type" value="Genomic_DNA"/>
</dbReference>
<gene>
    <name evidence="8" type="ORF">DM02DRAFT_658338</name>
</gene>
<comment type="subcellular location">
    <subcellularLocation>
        <location evidence="1">Membrane</location>
        <topology evidence="1">Multi-pass membrane protein</topology>
    </subcellularLocation>
</comment>
<evidence type="ECO:0000259" key="7">
    <source>
        <dbReference type="Pfam" id="PF20684"/>
    </source>
</evidence>
<comment type="similarity">
    <text evidence="5">Belongs to the SAT4 family.</text>
</comment>
<feature type="domain" description="Rhodopsin" evidence="7">
    <location>
        <begin position="49"/>
        <end position="222"/>
    </location>
</feature>
<dbReference type="PANTHER" id="PTHR33048:SF157">
    <property type="entry name" value="INTEGRAL MEMBRANE PROTEIN"/>
    <property type="match status" value="1"/>
</dbReference>
<accession>A0A2V1DH23</accession>
<feature type="transmembrane region" description="Helical" evidence="6">
    <location>
        <begin position="121"/>
        <end position="143"/>
    </location>
</feature>
<evidence type="ECO:0000256" key="3">
    <source>
        <dbReference type="ARBA" id="ARBA00022989"/>
    </source>
</evidence>
<dbReference type="PANTHER" id="PTHR33048">
    <property type="entry name" value="PTH11-LIKE INTEGRAL MEMBRANE PROTEIN (AFU_ORTHOLOGUE AFUA_5G11245)"/>
    <property type="match status" value="1"/>
</dbReference>
<feature type="transmembrane region" description="Helical" evidence="6">
    <location>
        <begin position="155"/>
        <end position="177"/>
    </location>
</feature>
<organism evidence="8 9">
    <name type="scientific">Periconia macrospinosa</name>
    <dbReference type="NCBI Taxonomy" id="97972"/>
    <lineage>
        <taxon>Eukaryota</taxon>
        <taxon>Fungi</taxon>
        <taxon>Dikarya</taxon>
        <taxon>Ascomycota</taxon>
        <taxon>Pezizomycotina</taxon>
        <taxon>Dothideomycetes</taxon>
        <taxon>Pleosporomycetidae</taxon>
        <taxon>Pleosporales</taxon>
        <taxon>Massarineae</taxon>
        <taxon>Periconiaceae</taxon>
        <taxon>Periconia</taxon>
    </lineage>
</organism>
<dbReference type="Pfam" id="PF20684">
    <property type="entry name" value="Fung_rhodopsin"/>
    <property type="match status" value="1"/>
</dbReference>
<evidence type="ECO:0000313" key="8">
    <source>
        <dbReference type="EMBL" id="PVH97400.1"/>
    </source>
</evidence>
<dbReference type="STRING" id="97972.A0A2V1DH23"/>
<dbReference type="OrthoDB" id="5393606at2759"/>
<dbReference type="Proteomes" id="UP000244855">
    <property type="component" value="Unassembled WGS sequence"/>
</dbReference>
<dbReference type="GO" id="GO:0016020">
    <property type="term" value="C:membrane"/>
    <property type="evidence" value="ECO:0007669"/>
    <property type="project" value="UniProtKB-SubCell"/>
</dbReference>
<keyword evidence="9" id="KW-1185">Reference proteome</keyword>